<keyword evidence="1" id="KW-0812">Transmembrane</keyword>
<evidence type="ECO:0000313" key="2">
    <source>
        <dbReference type="EMBL" id="MBP1918711.1"/>
    </source>
</evidence>
<feature type="transmembrane region" description="Helical" evidence="1">
    <location>
        <begin position="20"/>
        <end position="39"/>
    </location>
</feature>
<dbReference type="Proteomes" id="UP001519271">
    <property type="component" value="Unassembled WGS sequence"/>
</dbReference>
<gene>
    <name evidence="2" type="ORF">J2Z34_001188</name>
</gene>
<feature type="transmembrane region" description="Helical" evidence="1">
    <location>
        <begin position="48"/>
        <end position="67"/>
    </location>
</feature>
<reference evidence="2 3" key="1">
    <citation type="submission" date="2021-03" db="EMBL/GenBank/DDBJ databases">
        <title>Genomic Encyclopedia of Type Strains, Phase IV (KMG-IV): sequencing the most valuable type-strain genomes for metagenomic binning, comparative biology and taxonomic classification.</title>
        <authorList>
            <person name="Goeker M."/>
        </authorList>
    </citation>
    <scope>NUCLEOTIDE SEQUENCE [LARGE SCALE GENOMIC DNA]</scope>
    <source>
        <strain evidence="2 3">DSM 6139</strain>
    </source>
</reference>
<keyword evidence="1" id="KW-0472">Membrane</keyword>
<name>A0ABS4G2G4_9CLOT</name>
<keyword evidence="1" id="KW-1133">Transmembrane helix</keyword>
<evidence type="ECO:0000313" key="3">
    <source>
        <dbReference type="Proteomes" id="UP001519271"/>
    </source>
</evidence>
<protein>
    <submittedName>
        <fullName evidence="2">Thiamine transporter</fullName>
    </submittedName>
</protein>
<evidence type="ECO:0000256" key="1">
    <source>
        <dbReference type="SAM" id="Phobius"/>
    </source>
</evidence>
<sequence>MFLSILESFSEAFAALRDNPMAIAALVILLGGIVFLISLRKVKLTPQLMAKIAMAVALSAVLNNIILYKMPQGGSVTLASVLPIIILSYAYGPEVGMLTGFLFGVVNLFMGPYIVHPIQTLLDYPIPFMLIGVSGFFSNRFVGAVAAHVLRLIPHVLSGVVFFAEYAPEGMKTGSALWIYSITYNTPFLLGEMAIILAVIALVPWNRLLRAVNSGYKASAK</sequence>
<dbReference type="InterPro" id="IPR012651">
    <property type="entry name" value="Thia_Transptr_ThiT"/>
</dbReference>
<accession>A0ABS4G2G4</accession>
<feature type="transmembrane region" description="Helical" evidence="1">
    <location>
        <begin position="98"/>
        <end position="118"/>
    </location>
</feature>
<keyword evidence="3" id="KW-1185">Reference proteome</keyword>
<dbReference type="EMBL" id="JAGGKC010000007">
    <property type="protein sequence ID" value="MBP1918711.1"/>
    <property type="molecule type" value="Genomic_DNA"/>
</dbReference>
<feature type="transmembrane region" description="Helical" evidence="1">
    <location>
        <begin position="187"/>
        <end position="205"/>
    </location>
</feature>
<comment type="caution">
    <text evidence="2">The sequence shown here is derived from an EMBL/GenBank/DDBJ whole genome shotgun (WGS) entry which is preliminary data.</text>
</comment>
<dbReference type="Pfam" id="PF09515">
    <property type="entry name" value="Thia_YuaJ"/>
    <property type="match status" value="1"/>
</dbReference>
<dbReference type="NCBIfam" id="TIGR02357">
    <property type="entry name" value="ECF_ThiT_YuaJ"/>
    <property type="match status" value="1"/>
</dbReference>
<organism evidence="2 3">
    <name type="scientific">Youngiibacter multivorans</name>
    <dbReference type="NCBI Taxonomy" id="937251"/>
    <lineage>
        <taxon>Bacteria</taxon>
        <taxon>Bacillati</taxon>
        <taxon>Bacillota</taxon>
        <taxon>Clostridia</taxon>
        <taxon>Eubacteriales</taxon>
        <taxon>Clostridiaceae</taxon>
        <taxon>Youngiibacter</taxon>
    </lineage>
</organism>
<dbReference type="Gene3D" id="1.10.1760.20">
    <property type="match status" value="1"/>
</dbReference>
<dbReference type="RefSeq" id="WP_209458937.1">
    <property type="nucleotide sequence ID" value="NZ_JAGGKC010000007.1"/>
</dbReference>
<proteinExistence type="predicted"/>
<feature type="transmembrane region" description="Helical" evidence="1">
    <location>
        <begin position="73"/>
        <end position="91"/>
    </location>
</feature>
<feature type="transmembrane region" description="Helical" evidence="1">
    <location>
        <begin position="149"/>
        <end position="167"/>
    </location>
</feature>